<evidence type="ECO:0000313" key="4">
    <source>
        <dbReference type="Proteomes" id="UP000269044"/>
    </source>
</evidence>
<dbReference type="EMBL" id="RBQG01000314">
    <property type="protein sequence ID" value="RMP07203.1"/>
    <property type="molecule type" value="Genomic_DNA"/>
</dbReference>
<dbReference type="RefSeq" id="WP_057434955.1">
    <property type="nucleotide sequence ID" value="NZ_LJQH01000046.1"/>
</dbReference>
<dbReference type="AlphaFoldDB" id="A0A0N8RGP7"/>
<proteinExistence type="predicted"/>
<comment type="caution">
    <text evidence="2">The sequence shown here is derived from an EMBL/GenBank/DDBJ whole genome shotgun (WGS) entry which is preliminary data.</text>
</comment>
<gene>
    <name evidence="2" type="ORF">ALQ08_200138</name>
    <name evidence="1" type="ORF">ALQ28_200006</name>
</gene>
<evidence type="ECO:0000313" key="1">
    <source>
        <dbReference type="EMBL" id="RMP07203.1"/>
    </source>
</evidence>
<dbReference type="Proteomes" id="UP000269044">
    <property type="component" value="Unassembled WGS sequence"/>
</dbReference>
<protein>
    <submittedName>
        <fullName evidence="2">Uncharacterized protein</fullName>
    </submittedName>
</protein>
<evidence type="ECO:0000313" key="3">
    <source>
        <dbReference type="Proteomes" id="UP000267908"/>
    </source>
</evidence>
<evidence type="ECO:0000313" key="2">
    <source>
        <dbReference type="EMBL" id="RMQ21231.1"/>
    </source>
</evidence>
<dbReference type="EMBL" id="RBRA01000228">
    <property type="protein sequence ID" value="RMQ21231.1"/>
    <property type="molecule type" value="Genomic_DNA"/>
</dbReference>
<dbReference type="Proteomes" id="UP000267908">
    <property type="component" value="Unassembled WGS sequence"/>
</dbReference>
<sequence length="194" mass="21949">MKTVSKKIVEKELSETLKAVGFAFSGGTATYEIDNDFLGWMGFNMGNHPEFIRLNVSVGVHCIPVMMAFARGFGIKYRKGGAATYSVPLNSIVTERYEYVISDEINLAEVINKLVQTLVFEAKPFMEHVASYSYLENKIFSLIHQYGGNPELYALVLQHSGKSSQFESFAKSWLEECKLEQVDEWEKFIFSVGK</sequence>
<organism evidence="2 4">
    <name type="scientific">Pseudomonas syringae pv. delphinii</name>
    <dbReference type="NCBI Taxonomy" id="192088"/>
    <lineage>
        <taxon>Bacteria</taxon>
        <taxon>Pseudomonadati</taxon>
        <taxon>Pseudomonadota</taxon>
        <taxon>Gammaproteobacteria</taxon>
        <taxon>Pseudomonadales</taxon>
        <taxon>Pseudomonadaceae</taxon>
        <taxon>Pseudomonas</taxon>
    </lineage>
</organism>
<name>A0A0N8RGP7_9PSED</name>
<accession>A0A0N8RGP7</accession>
<reference evidence="3 4" key="1">
    <citation type="submission" date="2018-08" db="EMBL/GenBank/DDBJ databases">
        <title>Recombination of ecologically and evolutionarily significant loci maintains genetic cohesion in the Pseudomonas syringae species complex.</title>
        <authorList>
            <person name="Dillon M."/>
            <person name="Thakur S."/>
            <person name="Almeida R.N.D."/>
            <person name="Weir B.S."/>
            <person name="Guttman D.S."/>
        </authorList>
    </citation>
    <scope>NUCLEOTIDE SEQUENCE [LARGE SCALE GENOMIC DNA]</scope>
    <source>
        <strain evidence="2 4">ICMP 13052</strain>
        <strain evidence="1 3">ICMP 4330</strain>
    </source>
</reference>